<keyword evidence="3 6" id="KW-0732">Signal</keyword>
<evidence type="ECO:0000256" key="4">
    <source>
        <dbReference type="SAM" id="MobiDB-lite"/>
    </source>
</evidence>
<evidence type="ECO:0000256" key="1">
    <source>
        <dbReference type="ARBA" id="ARBA00007257"/>
    </source>
</evidence>
<dbReference type="Pfam" id="PF16555">
    <property type="entry name" value="GramPos_pilinD1"/>
    <property type="match status" value="1"/>
</dbReference>
<dbReference type="Proteomes" id="UP000216867">
    <property type="component" value="Unassembled WGS sequence"/>
</dbReference>
<sequence length="462" mass="48674">MKATLFKRMRWIPALAAAAALSLVGVGVNAPAAEAASGNIDPNRSTSLTINKYDGDQGPRGDGTKIEDPSSLGTPLAGVEFTITPVTQRNSQAIDLKTDAGWNLIDGATIDNVTEGNGYTFGTPITVTTDANGQVTQDLPFGLYKVEETGSGDNNIISPAQPFLVTLPLPQTGGKWLYDVNVYPKNKTNQTKPTKEVSGPTAPVLGNDVTWTITAPIPQVANDDEYKSFVVTDNLDPRLTCKSVTVEGFDAADYTVDCSGQTAKVTFTSSGLAKLQAGQNVKVNVVTTVTSLGGNGVIENKAIVSTNGSEVTTNPVTTNWGALEILKYADNDKSATLAGAKFEIYESRDGQPVGTLTTDANGKASISLWVGSNDVTSKDYHLKEIEAPAGYTLPQDPWTTVTVKAGGSSDPVLVQISNKQKERGELPFTGANGQLMLTILGIALLLLAIGAAVMRYTRARKA</sequence>
<dbReference type="NCBIfam" id="TIGR04226">
    <property type="entry name" value="RrgB_K2N_iso_D2"/>
    <property type="match status" value="1"/>
</dbReference>
<evidence type="ECO:0000256" key="5">
    <source>
        <dbReference type="SAM" id="Phobius"/>
    </source>
</evidence>
<dbReference type="Pfam" id="PF20623">
    <property type="entry name" value="Sgo0707_N2"/>
    <property type="match status" value="1"/>
</dbReference>
<reference evidence="10 11" key="1">
    <citation type="submission" date="2017-04" db="EMBL/GenBank/DDBJ databases">
        <title>Kefir bacterial isolates.</title>
        <authorList>
            <person name="Kim Y."/>
            <person name="Blasche S."/>
            <person name="Patil K.R."/>
        </authorList>
    </citation>
    <scope>NUCLEOTIDE SEQUENCE [LARGE SCALE GENOMIC DNA]</scope>
    <source>
        <strain evidence="10 11">OG2</strain>
    </source>
</reference>
<accession>A0A269ZGZ9</accession>
<dbReference type="InterPro" id="IPR026466">
    <property type="entry name" value="Fim_isopep_form_D2_dom"/>
</dbReference>
<feature type="compositionally biased region" description="Polar residues" evidence="4">
    <location>
        <begin position="40"/>
        <end position="50"/>
    </location>
</feature>
<gene>
    <name evidence="10" type="ORF">B8X04_00320</name>
</gene>
<dbReference type="InterPro" id="IPR041033">
    <property type="entry name" value="SpaA_PFL_dom_1"/>
</dbReference>
<organism evidence="10 11">
    <name type="scientific">Brevibacterium casei</name>
    <dbReference type="NCBI Taxonomy" id="33889"/>
    <lineage>
        <taxon>Bacteria</taxon>
        <taxon>Bacillati</taxon>
        <taxon>Actinomycetota</taxon>
        <taxon>Actinomycetes</taxon>
        <taxon>Micrococcales</taxon>
        <taxon>Brevibacteriaceae</taxon>
        <taxon>Brevibacterium</taxon>
    </lineage>
</organism>
<keyword evidence="5" id="KW-0472">Membrane</keyword>
<feature type="domain" description="SpaA-like prealbumin fold" evidence="8">
    <location>
        <begin position="325"/>
        <end position="407"/>
    </location>
</feature>
<evidence type="ECO:0000256" key="2">
    <source>
        <dbReference type="ARBA" id="ARBA00022525"/>
    </source>
</evidence>
<dbReference type="InterPro" id="IPR048052">
    <property type="entry name" value="FM1-like"/>
</dbReference>
<dbReference type="AlphaFoldDB" id="A0A269ZGZ9"/>
<evidence type="ECO:0000256" key="6">
    <source>
        <dbReference type="SAM" id="SignalP"/>
    </source>
</evidence>
<feature type="compositionally biased region" description="Basic and acidic residues" evidence="4">
    <location>
        <begin position="53"/>
        <end position="68"/>
    </location>
</feature>
<evidence type="ECO:0000259" key="9">
    <source>
        <dbReference type="Pfam" id="PF20623"/>
    </source>
</evidence>
<comment type="similarity">
    <text evidence="1">Belongs to the serine-aspartate repeat-containing protein (SDr) family.</text>
</comment>
<dbReference type="InterPro" id="IPR032364">
    <property type="entry name" value="GramPos_pilinD1_N"/>
</dbReference>
<dbReference type="Gene3D" id="2.60.40.10">
    <property type="entry name" value="Immunoglobulins"/>
    <property type="match status" value="2"/>
</dbReference>
<dbReference type="PANTHER" id="PTHR36108:SF13">
    <property type="entry name" value="COLOSSIN-B-RELATED"/>
    <property type="match status" value="1"/>
</dbReference>
<proteinExistence type="inferred from homology"/>
<evidence type="ECO:0000256" key="3">
    <source>
        <dbReference type="ARBA" id="ARBA00022729"/>
    </source>
</evidence>
<dbReference type="InterPro" id="IPR013783">
    <property type="entry name" value="Ig-like_fold"/>
</dbReference>
<protein>
    <submittedName>
        <fullName evidence="10">Surface-anchored protein</fullName>
    </submittedName>
</protein>
<evidence type="ECO:0000313" key="11">
    <source>
        <dbReference type="Proteomes" id="UP000216867"/>
    </source>
</evidence>
<dbReference type="GO" id="GO:0005975">
    <property type="term" value="P:carbohydrate metabolic process"/>
    <property type="evidence" value="ECO:0007669"/>
    <property type="project" value="UniProtKB-ARBA"/>
</dbReference>
<keyword evidence="2" id="KW-0964">Secreted</keyword>
<dbReference type="PANTHER" id="PTHR36108">
    <property type="entry name" value="COLOSSIN-B-RELATED"/>
    <property type="match status" value="1"/>
</dbReference>
<dbReference type="Gene3D" id="2.60.40.740">
    <property type="match status" value="1"/>
</dbReference>
<feature type="chain" id="PRO_5012176360" evidence="6">
    <location>
        <begin position="33"/>
        <end position="462"/>
    </location>
</feature>
<feature type="region of interest" description="Disordered" evidence="4">
    <location>
        <begin position="35"/>
        <end position="71"/>
    </location>
</feature>
<keyword evidence="5" id="KW-0812">Transmembrane</keyword>
<feature type="transmembrane region" description="Helical" evidence="5">
    <location>
        <begin position="435"/>
        <end position="454"/>
    </location>
</feature>
<comment type="caution">
    <text evidence="10">The sequence shown here is derived from an EMBL/GenBank/DDBJ whole genome shotgun (WGS) entry which is preliminary data.</text>
</comment>
<dbReference type="RefSeq" id="WP_095375064.1">
    <property type="nucleotide sequence ID" value="NZ_NCWY01000001.1"/>
</dbReference>
<evidence type="ECO:0000259" key="8">
    <source>
        <dbReference type="Pfam" id="PF17802"/>
    </source>
</evidence>
<dbReference type="Pfam" id="PF17802">
    <property type="entry name" value="SpaA"/>
    <property type="match status" value="1"/>
</dbReference>
<feature type="domain" description="Gram-positive pilin subunit D1 N-terminal" evidence="7">
    <location>
        <begin position="46"/>
        <end position="186"/>
    </location>
</feature>
<evidence type="ECO:0000313" key="10">
    <source>
        <dbReference type="EMBL" id="PAK97063.1"/>
    </source>
</evidence>
<dbReference type="InterPro" id="IPR046473">
    <property type="entry name" value="Sgo0707-like_N2"/>
</dbReference>
<dbReference type="EMBL" id="NCWY01000001">
    <property type="protein sequence ID" value="PAK97063.1"/>
    <property type="molecule type" value="Genomic_DNA"/>
</dbReference>
<keyword evidence="5" id="KW-1133">Transmembrane helix</keyword>
<evidence type="ECO:0000259" key="7">
    <source>
        <dbReference type="Pfam" id="PF16555"/>
    </source>
</evidence>
<feature type="signal peptide" evidence="6">
    <location>
        <begin position="1"/>
        <end position="32"/>
    </location>
</feature>
<feature type="domain" description="Sgo0707-like N2" evidence="9">
    <location>
        <begin position="191"/>
        <end position="319"/>
    </location>
</feature>
<name>A0A269ZGZ9_9MICO</name>
<dbReference type="NCBIfam" id="NF033902">
    <property type="entry name" value="iso_D2_wall_anc"/>
    <property type="match status" value="1"/>
</dbReference>